<dbReference type="SUPFAM" id="SSF51120">
    <property type="entry name" value="beta-Roll"/>
    <property type="match status" value="2"/>
</dbReference>
<sequence length="3102" mass="319322">MTDFYERLGEEFLVNSETEGSQFEPAIAALSNGDFVVTWRTNDSLQDGSSSAIKAQIFDAAGTAQGSEFLVNSETLYYQYAPAITALSGGGFVVTWRTHDTAQDGSGTAIKAQLFDASGAAQGSEFLVNSETLNNQYDPAITALSDGGFVVTWRTHDTAQDGSGTAIKAQLFDASGATQGSEFLVNTQTADFQHDPVITALSGGGFVVTWRTHDTAQDGNGYAIKAQVFDASGAAQGSELLVNSETADSQFTPAITALSDGGFVVAWYTQDPAQDGSGSAIKAQIFDASGTAQGSEFLVNSETVDYQYIPAITALATGGFVVTWHTNDSTQDGSRTAIKAQVFDASGAAQGSEFLVNSETANSQEAPAITALSDGGFVVTWYTDDVTQDGNGTAIKAQVFQPYSGAPMDVELSTSEVSETAIGNLAVATLTATGAVNGAHSYEIISDPSGAFVIDGNKLVIGNAAALDYETMPTVSVVVRVTGPEGNTLDKTFDLTVTDSSLEDRYEAGNEFLVNTETVNNQYEPAITALSNGGFVATWSTQDSAQDGSSSAIKAQVFDASGTAQGNEFLVNTETVNNQYHPAITALSSGGFVVTWTTQDSTQDGSGTAIKAQLFDASGTAQGGEFLVNSETLSFQDFSASTALLGGGFVVAWVSGDTTQDGSGYAIKAQMFDASGTAQGSEFLVNSETVDSQYEPAITALSNGGFVVTWWTADTTQDGSGYAIKAQVFDATGAAQGTEFLVNSETVSHQSVPAITALKGGGFVVTWYTQNASQDGSGSAIKAQVFDASGTAQGSEFLVNSETWDDQNQPAITALTNGGFVVTWTTRDTTQDGNGYAIKAQAFDASGAAQGSEFLVNSETVLHQDSPAITALPDGGFVVTWYTSDTTQDGSGAAIKARVFSAVDLNDAPVAQDDSFSLSEDGALTGESVLADNGNGADIDIDGDTLSVSLVSDVSNGSLTLNLDGSFDYTPDADFAGSDSFTYAVDDGNGGTDQATVTLDVDAVNDDPSAASDIGRTDEDTPVTVAVLDNDTDIDGDTLTVTSSSGSVEGGTTQVNPDGTITYTPPADFVGEDSFTYEVSDGASGTATGTVTVTVGTDLYERLGPETLVNTAAYSFQFSPSVTGLAGGGYVVTWESYDSATSSPFEIRAQLYDADGQAIGGEFQVNSDTAYSQRRAVVTALDDGGFAVAWKTQDTSQDGDRDAIKAQVFDANGTMRGGEFLVNTDGGGQQEFPTISSLSDGGFVVGWVSNNNGATTVGNDVRAQRFDANGTKVGGEISVNQTTSGSQDQASVAGLEGGGFAAVWRSETSINAAVYDASGVLVGSEFTVNISTTSGRGEPVITALQDGGFAVAWTDQDYTRDGSTYAIIARLYDADGTPRDDDFVVNTEVESVQNSPAISVLPDGGFVVSWKTSDSSQDGSSDAIKAQVFDQNGNPVGTEFLVNSETESSQNFPAITSLTNGNIVVAWGTYDPAQDGDGPAIKSQVFTPSFDTPETLFVEELGHISELEDGMPFADLGNDGAVNTQYTYEIVSDSSGAFGILGNQLVLADFKALYYGASPAYDLEIRATDLDGKTTVLSYSGVLSGEVFDLLTFEASEPTPIDRVGEGEHIVAAVSANGAGVAFTGLEGEGIVYDPSTATAESDVVTITLEDESGVQRTQVLKIDILQSDRVLTPVDGTGGNDMQNFHSLDLANFVGTLTNPFSGMTVHLDDAYRVNIGAYDGKGGNDTLISSSQSDLIGTRFGLGSVTSIETIFLSTGSDFADLTGAVASMHLAASSGDDIVWAGGGADTIIGADGNDLLDGGLGDDQLIGGANDDIIDGGADTDTAYYSGNRADYAVTDNGDGTITIVDTRTDSPDGTDLVRNVEFFGFADTTVSFAELLNAAPVAQDDGFSLDEDASLIGQSVLADNGNGADSDPEGDTLTVSLVSDVSNGTLTLNPDGSFDYTPDTDFIGTDSFTYEITDAFGETDQATVTLDVQETFDLTTFEESLPTPIDRVEAGEHIVAAVSANGAGVTFSGLDGEGIVYDPSTATAESDVVTITLEDGAGVQRTQVLKIDILQSDRLSLSDEATAGDEVVNFEGPSIQLVGTLANPSTGSIVHLDGVYVVSTAGYDGGDGFDILSAGNQSDLVGTRFGLGSLENFEVLQLGAGADFADLTLLAEPATVVAAQNDDVVWAGSGDDMIFGQGGDDALEGGAGNDLISGGPGNDLINGGADTDTAQYSGSRSDYAATDNGDGTLTIIDTRTDPRTDGTDLVSNVELFEFADGTISLAELLNTAPVAQDDSFSLSEDGALTGENVLADNGSGADSDIDGDTLSVSLVSDVSNGALTLNPDGTFDYTPDADFTGSDSFTYAVDDGNGGTDQTTVTLDVGALNDAPVAQDDSFSLNEDTSLTGQSVLTDNGNGADSDIDGDTLTVSLISDVSNGTLTLNPDGSFDYTPDADFTGSDSFTYAVDDGHGGTDQATVTLDVGAVNDAPMAQDDSFSLSEDGALTGENVLADNGNGADSDIDGDTLSVSLVSDVSNGSLTLNPDGTFDYTPDADFTGSDSFTYAVDDGNGGTDQATVTLAVNDRPELPGEIGLGETEAETLVLSGDYQVEAIPNPDTSGGAVIKSTGTGFATGTFTGAAGDYWLDVAWYNENDGVSQFAALVNGVQVAAWTGAGGTASGSREIEHIAVSLEAGDEITLRGIRGGGEPARIDTLIVTERETEPEPTGATIGLGLTEAEALDLSGAYQVEANASPDFSGGAMIKAIGTDAGFATGTFTGATGAYWLDVAWLNENDGVSQFAVLVDGVEVATWTGAGGASSGALETRHIELTLETGDEIVLRGVKNGGEHARIDAITIGASDGNNAPQAVDDSFETEAGTSLTVAAPGILDNDSDLDGDPLTIALVTDVSNGSLTLNADGSFSYAPNAAFAGTDSFTYEVDDGNGGSDQATVIIEVGDLPDGALIGIGDTEAEALDLSGAYQVEAIPNPDASGGAVIKSTGTGFATGTFIGASGDYLLDVAWYNENDGVSQFAVLVDGVQVAGWQGAGGTASAAREIEQIALSLDYGDEITFRGSKDGGEHARIDMFTLSEQIASVSSAGDSFVFNSPPDPDLNWLEF</sequence>
<evidence type="ECO:0000313" key="3">
    <source>
        <dbReference type="Proteomes" id="UP000231553"/>
    </source>
</evidence>
<dbReference type="PRINTS" id="PR00313">
    <property type="entry name" value="CABNDNGRPT"/>
</dbReference>
<dbReference type="OrthoDB" id="9773411at2"/>
<name>A0A2M8J537_9RHOB</name>
<dbReference type="SUPFAM" id="SSF49313">
    <property type="entry name" value="Cadherin-like"/>
    <property type="match status" value="1"/>
</dbReference>
<dbReference type="NCBIfam" id="NF012211">
    <property type="entry name" value="tand_rpt_95"/>
    <property type="match status" value="7"/>
</dbReference>
<feature type="domain" description="Cadherin" evidence="1">
    <location>
        <begin position="409"/>
        <end position="512"/>
    </location>
</feature>
<evidence type="ECO:0000313" key="2">
    <source>
        <dbReference type="EMBL" id="PJE37883.1"/>
    </source>
</evidence>
<gene>
    <name evidence="2" type="ORF">CVM52_04435</name>
</gene>
<dbReference type="InterPro" id="IPR001343">
    <property type="entry name" value="Hemolysn_Ca-bd"/>
</dbReference>
<proteinExistence type="predicted"/>
<dbReference type="Gene3D" id="2.60.40.2810">
    <property type="match status" value="2"/>
</dbReference>
<dbReference type="CDD" id="cd11304">
    <property type="entry name" value="Cadherin_repeat"/>
    <property type="match status" value="1"/>
</dbReference>
<dbReference type="GO" id="GO:0005509">
    <property type="term" value="F:calcium ion binding"/>
    <property type="evidence" value="ECO:0007669"/>
    <property type="project" value="InterPro"/>
</dbReference>
<dbReference type="Proteomes" id="UP000231553">
    <property type="component" value="Unassembled WGS sequence"/>
</dbReference>
<dbReference type="Pfam" id="PF17963">
    <property type="entry name" value="Big_9"/>
    <property type="match status" value="7"/>
</dbReference>
<dbReference type="GO" id="GO:0007156">
    <property type="term" value="P:homophilic cell adhesion via plasma membrane adhesion molecules"/>
    <property type="evidence" value="ECO:0007669"/>
    <property type="project" value="InterPro"/>
</dbReference>
<keyword evidence="3" id="KW-1185">Reference proteome</keyword>
<dbReference type="InterPro" id="IPR011049">
    <property type="entry name" value="Serralysin-like_metalloprot_C"/>
</dbReference>
<dbReference type="EMBL" id="PGTB01000007">
    <property type="protein sequence ID" value="PJE37883.1"/>
    <property type="molecule type" value="Genomic_DNA"/>
</dbReference>
<comment type="caution">
    <text evidence="2">The sequence shown here is derived from an EMBL/GenBank/DDBJ whole genome shotgun (WGS) entry which is preliminary data.</text>
</comment>
<dbReference type="InterPro" id="IPR002126">
    <property type="entry name" value="Cadherin-like_dom"/>
</dbReference>
<dbReference type="Gene3D" id="2.60.40.3440">
    <property type="match status" value="5"/>
</dbReference>
<reference evidence="2 3" key="1">
    <citation type="journal article" date="2018" name="Int. J. Syst. Evol. Microbiol.">
        <title>Pseudooceanicola lipolyticus sp. nov., a marine alphaproteobacterium, reclassification of Oceanicola flagellatus as Pseudooceanicola flagellatus comb. nov. and emended description of the genus Pseudooceanicola.</title>
        <authorList>
            <person name="Huang M.-M."/>
            <person name="Guo L.-L."/>
            <person name="Wu Y.-H."/>
            <person name="Lai Q.-L."/>
            <person name="Shao Z.-Z."/>
            <person name="Wang C.-S."/>
            <person name="Wu M."/>
            <person name="Xu X.-W."/>
        </authorList>
    </citation>
    <scope>NUCLEOTIDE SEQUENCE [LARGE SCALE GENOMIC DNA]</scope>
    <source>
        <strain evidence="2 3">157</strain>
    </source>
</reference>
<protein>
    <recommendedName>
        <fullName evidence="1">Cadherin domain-containing protein</fullName>
    </recommendedName>
</protein>
<dbReference type="GO" id="GO:0016020">
    <property type="term" value="C:membrane"/>
    <property type="evidence" value="ECO:0007669"/>
    <property type="project" value="InterPro"/>
</dbReference>
<evidence type="ECO:0000259" key="1">
    <source>
        <dbReference type="PROSITE" id="PS50268"/>
    </source>
</evidence>
<dbReference type="PROSITE" id="PS50268">
    <property type="entry name" value="CADHERIN_2"/>
    <property type="match status" value="1"/>
</dbReference>
<dbReference type="PROSITE" id="PS00330">
    <property type="entry name" value="HEMOLYSIN_CALCIUM"/>
    <property type="match status" value="5"/>
</dbReference>
<dbReference type="Gene3D" id="2.60.120.260">
    <property type="entry name" value="Galactose-binding domain-like"/>
    <property type="match status" value="1"/>
</dbReference>
<dbReference type="InterPro" id="IPR018511">
    <property type="entry name" value="Hemolysin-typ_Ca-bd_CS"/>
</dbReference>
<dbReference type="RefSeq" id="WP_100161400.1">
    <property type="nucleotide sequence ID" value="NZ_PGTB01000007.1"/>
</dbReference>
<dbReference type="Gene3D" id="2.60.40.60">
    <property type="entry name" value="Cadherins"/>
    <property type="match status" value="1"/>
</dbReference>
<dbReference type="InterPro" id="IPR015919">
    <property type="entry name" value="Cadherin-like_sf"/>
</dbReference>
<dbReference type="Pfam" id="PF00353">
    <property type="entry name" value="HemolysinCabind"/>
    <property type="match status" value="2"/>
</dbReference>
<organism evidence="2 3">
    <name type="scientific">Pseudooceanicola lipolyticus</name>
    <dbReference type="NCBI Taxonomy" id="2029104"/>
    <lineage>
        <taxon>Bacteria</taxon>
        <taxon>Pseudomonadati</taxon>
        <taxon>Pseudomonadota</taxon>
        <taxon>Alphaproteobacteria</taxon>
        <taxon>Rhodobacterales</taxon>
        <taxon>Paracoccaceae</taxon>
        <taxon>Pseudooceanicola</taxon>
    </lineage>
</organism>
<accession>A0A2M8J537</accession>